<proteinExistence type="predicted"/>
<evidence type="ECO:0000313" key="3">
    <source>
        <dbReference type="Proteomes" id="UP000799291"/>
    </source>
</evidence>
<dbReference type="InterPro" id="IPR011009">
    <property type="entry name" value="Kinase-like_dom_sf"/>
</dbReference>
<accession>A0A6G1JJK7</accession>
<dbReference type="OrthoDB" id="3738511at2759"/>
<dbReference type="EMBL" id="MU005571">
    <property type="protein sequence ID" value="KAF2690343.1"/>
    <property type="molecule type" value="Genomic_DNA"/>
</dbReference>
<evidence type="ECO:0008006" key="4">
    <source>
        <dbReference type="Google" id="ProtNLM"/>
    </source>
</evidence>
<sequence>MGSPWNKRHTQIDFNALGGRKQQIADINGVNGKNTTPNRDRTKALERKRLDTLDEETTNPETGLKGLTLVKAAKSGVRAHEYIRTKSRSPWEDYEKCWDLRLGVKDWITVAERRGAQFSAVAVKSRPTDPLSKLVLVKRFEGPSLEGNFHQLQQILAGLAHLTKEGFRHDSLSCSNILIHPYGDVKIAGLENCYIPASNGASQYVEALSSIVTELMNGYVKEDGAVGVDDLHRWPPGSNAVSFLSETTSAASIFKLIEHPLLQLPWQKDMLIGVVSFVTVGTRIGYKYPPS</sequence>
<dbReference type="AlphaFoldDB" id="A0A6G1JJK7"/>
<protein>
    <recommendedName>
        <fullName evidence="4">Protein kinase domain-containing protein</fullName>
    </recommendedName>
</protein>
<keyword evidence="3" id="KW-1185">Reference proteome</keyword>
<gene>
    <name evidence="2" type="ORF">K458DRAFT_383459</name>
</gene>
<dbReference type="SUPFAM" id="SSF56112">
    <property type="entry name" value="Protein kinase-like (PK-like)"/>
    <property type="match status" value="1"/>
</dbReference>
<feature type="region of interest" description="Disordered" evidence="1">
    <location>
        <begin position="23"/>
        <end position="43"/>
    </location>
</feature>
<evidence type="ECO:0000256" key="1">
    <source>
        <dbReference type="SAM" id="MobiDB-lite"/>
    </source>
</evidence>
<dbReference type="Proteomes" id="UP000799291">
    <property type="component" value="Unassembled WGS sequence"/>
</dbReference>
<dbReference type="Gene3D" id="1.10.510.10">
    <property type="entry name" value="Transferase(Phosphotransferase) domain 1"/>
    <property type="match status" value="1"/>
</dbReference>
<organism evidence="2 3">
    <name type="scientific">Lentithecium fluviatile CBS 122367</name>
    <dbReference type="NCBI Taxonomy" id="1168545"/>
    <lineage>
        <taxon>Eukaryota</taxon>
        <taxon>Fungi</taxon>
        <taxon>Dikarya</taxon>
        <taxon>Ascomycota</taxon>
        <taxon>Pezizomycotina</taxon>
        <taxon>Dothideomycetes</taxon>
        <taxon>Pleosporomycetidae</taxon>
        <taxon>Pleosporales</taxon>
        <taxon>Massarineae</taxon>
        <taxon>Lentitheciaceae</taxon>
        <taxon>Lentithecium</taxon>
    </lineage>
</organism>
<evidence type="ECO:0000313" key="2">
    <source>
        <dbReference type="EMBL" id="KAF2690343.1"/>
    </source>
</evidence>
<name>A0A6G1JJK7_9PLEO</name>
<reference evidence="2" key="1">
    <citation type="journal article" date="2020" name="Stud. Mycol.">
        <title>101 Dothideomycetes genomes: a test case for predicting lifestyles and emergence of pathogens.</title>
        <authorList>
            <person name="Haridas S."/>
            <person name="Albert R."/>
            <person name="Binder M."/>
            <person name="Bloem J."/>
            <person name="Labutti K."/>
            <person name="Salamov A."/>
            <person name="Andreopoulos B."/>
            <person name="Baker S."/>
            <person name="Barry K."/>
            <person name="Bills G."/>
            <person name="Bluhm B."/>
            <person name="Cannon C."/>
            <person name="Castanera R."/>
            <person name="Culley D."/>
            <person name="Daum C."/>
            <person name="Ezra D."/>
            <person name="Gonzalez J."/>
            <person name="Henrissat B."/>
            <person name="Kuo A."/>
            <person name="Liang C."/>
            <person name="Lipzen A."/>
            <person name="Lutzoni F."/>
            <person name="Magnuson J."/>
            <person name="Mondo S."/>
            <person name="Nolan M."/>
            <person name="Ohm R."/>
            <person name="Pangilinan J."/>
            <person name="Park H.-J."/>
            <person name="Ramirez L."/>
            <person name="Alfaro M."/>
            <person name="Sun H."/>
            <person name="Tritt A."/>
            <person name="Yoshinaga Y."/>
            <person name="Zwiers L.-H."/>
            <person name="Turgeon B."/>
            <person name="Goodwin S."/>
            <person name="Spatafora J."/>
            <person name="Crous P."/>
            <person name="Grigoriev I."/>
        </authorList>
    </citation>
    <scope>NUCLEOTIDE SEQUENCE</scope>
    <source>
        <strain evidence="2">CBS 122367</strain>
    </source>
</reference>